<feature type="region of interest" description="Disordered" evidence="6">
    <location>
        <begin position="541"/>
        <end position="940"/>
    </location>
</feature>
<feature type="region of interest" description="Disordered" evidence="6">
    <location>
        <begin position="1"/>
        <end position="34"/>
    </location>
</feature>
<dbReference type="PANTHER" id="PTHR24006:SF733">
    <property type="entry name" value="RE52890P"/>
    <property type="match status" value="1"/>
</dbReference>
<feature type="region of interest" description="Disordered" evidence="6">
    <location>
        <begin position="499"/>
        <end position="527"/>
    </location>
</feature>
<keyword evidence="5" id="KW-0833">Ubl conjugation pathway</keyword>
<keyword evidence="3 5" id="KW-0645">Protease</keyword>
<keyword evidence="9" id="KW-1185">Reference proteome</keyword>
<dbReference type="EMBL" id="JAACJK010000166">
    <property type="protein sequence ID" value="KAF5323423.1"/>
    <property type="molecule type" value="Genomic_DNA"/>
</dbReference>
<dbReference type="Gene3D" id="3.90.70.10">
    <property type="entry name" value="Cysteine proteinases"/>
    <property type="match status" value="1"/>
</dbReference>
<evidence type="ECO:0000313" key="9">
    <source>
        <dbReference type="Proteomes" id="UP000541558"/>
    </source>
</evidence>
<organism evidence="8 9">
    <name type="scientific">Ephemerocybe angulata</name>
    <dbReference type="NCBI Taxonomy" id="980116"/>
    <lineage>
        <taxon>Eukaryota</taxon>
        <taxon>Fungi</taxon>
        <taxon>Dikarya</taxon>
        <taxon>Basidiomycota</taxon>
        <taxon>Agaricomycotina</taxon>
        <taxon>Agaricomycetes</taxon>
        <taxon>Agaricomycetidae</taxon>
        <taxon>Agaricales</taxon>
        <taxon>Agaricineae</taxon>
        <taxon>Psathyrellaceae</taxon>
        <taxon>Ephemerocybe</taxon>
    </lineage>
</organism>
<feature type="compositionally biased region" description="Low complexity" evidence="6">
    <location>
        <begin position="624"/>
        <end position="636"/>
    </location>
</feature>
<comment type="similarity">
    <text evidence="2 5">Belongs to the peptidase C19 family.</text>
</comment>
<evidence type="ECO:0000256" key="3">
    <source>
        <dbReference type="ARBA" id="ARBA00022670"/>
    </source>
</evidence>
<dbReference type="Pfam" id="PF00443">
    <property type="entry name" value="UCH"/>
    <property type="match status" value="1"/>
</dbReference>
<evidence type="ECO:0000259" key="7">
    <source>
        <dbReference type="PROSITE" id="PS50235"/>
    </source>
</evidence>
<dbReference type="Proteomes" id="UP000541558">
    <property type="component" value="Unassembled WGS sequence"/>
</dbReference>
<feature type="compositionally biased region" description="Basic and acidic residues" evidence="6">
    <location>
        <begin position="18"/>
        <end position="27"/>
    </location>
</feature>
<feature type="compositionally biased region" description="Pro residues" evidence="6">
    <location>
        <begin position="611"/>
        <end position="623"/>
    </location>
</feature>
<feature type="compositionally biased region" description="Polar residues" evidence="6">
    <location>
        <begin position="761"/>
        <end position="773"/>
    </location>
</feature>
<dbReference type="GO" id="GO:0006508">
    <property type="term" value="P:proteolysis"/>
    <property type="evidence" value="ECO:0007669"/>
    <property type="project" value="UniProtKB-KW"/>
</dbReference>
<dbReference type="GO" id="GO:0016579">
    <property type="term" value="P:protein deubiquitination"/>
    <property type="evidence" value="ECO:0007669"/>
    <property type="project" value="InterPro"/>
</dbReference>
<dbReference type="InterPro" id="IPR001394">
    <property type="entry name" value="Peptidase_C19_UCH"/>
</dbReference>
<dbReference type="PROSITE" id="PS00972">
    <property type="entry name" value="USP_1"/>
    <property type="match status" value="1"/>
</dbReference>
<evidence type="ECO:0000256" key="5">
    <source>
        <dbReference type="RuleBase" id="RU366025"/>
    </source>
</evidence>
<dbReference type="OrthoDB" id="27652at2759"/>
<evidence type="ECO:0000256" key="4">
    <source>
        <dbReference type="ARBA" id="ARBA00022801"/>
    </source>
</evidence>
<dbReference type="InterPro" id="IPR038765">
    <property type="entry name" value="Papain-like_cys_pep_sf"/>
</dbReference>
<reference evidence="8 9" key="1">
    <citation type="journal article" date="2020" name="ISME J.">
        <title>Uncovering the hidden diversity of litter-decomposition mechanisms in mushroom-forming fungi.</title>
        <authorList>
            <person name="Floudas D."/>
            <person name="Bentzer J."/>
            <person name="Ahren D."/>
            <person name="Johansson T."/>
            <person name="Persson P."/>
            <person name="Tunlid A."/>
        </authorList>
    </citation>
    <scope>NUCLEOTIDE SEQUENCE [LARGE SCALE GENOMIC DNA]</scope>
    <source>
        <strain evidence="8 9">CBS 175.51</strain>
    </source>
</reference>
<accession>A0A8H5BJ37</accession>
<feature type="compositionally biased region" description="Low complexity" evidence="6">
    <location>
        <begin position="114"/>
        <end position="131"/>
    </location>
</feature>
<sequence>MARSKWISFTAQQALSRDSQKSAKPEDAPPAPLSTEIKKFGLENFGNTCYANSVLQALFFCDPFRDLLLQHSDPSVPQDLFSPKALLSSTPTGPSKPQPTLAPVRRKPERKHSSSTYPSEASASTTTQPQAIPIPPSPPTLFSALRSLFYHIASQPGEKGSVAPKAFIEKLKELNDVFRSTMHQDAHEFLNYLLNQIVEEMDEERKQAQNASHGEELTASVATLASKVPTVVTAASSNSGTPSQDATLVHKLFEGILTSETRCLTCETVSARDESFLDLSIDIEQNSSVTACLRHFSASEMLCQKNKFFCDSCCDLQEAEKRMKIKKLPNVLALHLKRFKYQEDLGRYIKLTYRVAFPMELRLFNTVDDMENADRLYGLFAIVVHIGTGPHQGHYISIIKTGGSWFVFDDDAVYPIAEGDINKYFGDSNSGSAYVLYYQAVDLDLEELGLHQTPDPIAESDSLPMQVSGDQSLPAPVALEAVGPPPGLESEEPIVEDPVIDPISSLTPPRIIPPEKRPLEPSGLGLTGASDLLEQQASFISIGLPSPSPSTPGFGTKFFNTLRRAPSSSLSRPSTSAASGTERKRSGAERSPRPSASSPSLSESAVATFSEPPPPVPPLPPIIQTPESPTTPMTPMVNLPSEEKEKARKESTKSGGWFSKRKSLKLAEKSKPTPTEPVGPSPPSPNRRVEEPSSSGWFKGFGTSTRESQTTSLTSENSQSKELSFDLDKRRSKNGGGQHLTVNGNGYGNGIGADETPPTPGSATSSLNSNSPAHPSRVRPSTGASSSSSSSVPQHISKTLPSSSGDRPRTNGVDRRKSKDSRSSSPASSRHRWPRSFPSGKIPDLERSLPPLPPAPTFLSHIHHPSNGHSYVAEPKAYTNGALEPDELESSTASASFTDDMRSHSRSTTLPPPTSLAASAGANLSSGSAPPTTFGLRKATRKLSLTGPILGFGRRDKKPS</sequence>
<dbReference type="GO" id="GO:0005829">
    <property type="term" value="C:cytosol"/>
    <property type="evidence" value="ECO:0007669"/>
    <property type="project" value="TreeGrafter"/>
</dbReference>
<feature type="compositionally biased region" description="Basic and acidic residues" evidence="6">
    <location>
        <begin position="581"/>
        <end position="592"/>
    </location>
</feature>
<feature type="compositionally biased region" description="Low complexity" evidence="6">
    <location>
        <begin position="593"/>
        <end position="605"/>
    </location>
</feature>
<name>A0A8H5BJ37_9AGAR</name>
<feature type="compositionally biased region" description="Basic and acidic residues" evidence="6">
    <location>
        <begin position="806"/>
        <end position="822"/>
    </location>
</feature>
<dbReference type="PROSITE" id="PS50235">
    <property type="entry name" value="USP_3"/>
    <property type="match status" value="1"/>
</dbReference>
<keyword evidence="4 5" id="KW-0378">Hydrolase</keyword>
<dbReference type="PANTHER" id="PTHR24006">
    <property type="entry name" value="UBIQUITIN CARBOXYL-TERMINAL HYDROLASE"/>
    <property type="match status" value="1"/>
</dbReference>
<dbReference type="GO" id="GO:0004843">
    <property type="term" value="F:cysteine-type deubiquitinase activity"/>
    <property type="evidence" value="ECO:0007669"/>
    <property type="project" value="UniProtKB-UniRule"/>
</dbReference>
<evidence type="ECO:0000256" key="1">
    <source>
        <dbReference type="ARBA" id="ARBA00000707"/>
    </source>
</evidence>
<feature type="compositionally biased region" description="Pro residues" evidence="6">
    <location>
        <begin position="674"/>
        <end position="685"/>
    </location>
</feature>
<feature type="compositionally biased region" description="Polar residues" evidence="6">
    <location>
        <begin position="692"/>
        <end position="722"/>
    </location>
</feature>
<proteinExistence type="inferred from homology"/>
<feature type="compositionally biased region" description="Low complexity" evidence="6">
    <location>
        <begin position="915"/>
        <end position="929"/>
    </location>
</feature>
<dbReference type="GO" id="GO:0005634">
    <property type="term" value="C:nucleus"/>
    <property type="evidence" value="ECO:0007669"/>
    <property type="project" value="TreeGrafter"/>
</dbReference>
<dbReference type="InterPro" id="IPR028889">
    <property type="entry name" value="USP"/>
</dbReference>
<dbReference type="SUPFAM" id="SSF54001">
    <property type="entry name" value="Cysteine proteinases"/>
    <property type="match status" value="1"/>
</dbReference>
<feature type="compositionally biased region" description="Low complexity" evidence="6">
    <location>
        <begin position="541"/>
        <end position="579"/>
    </location>
</feature>
<evidence type="ECO:0000256" key="6">
    <source>
        <dbReference type="SAM" id="MobiDB-lite"/>
    </source>
</evidence>
<feature type="compositionally biased region" description="Polar residues" evidence="6">
    <location>
        <begin position="792"/>
        <end position="805"/>
    </location>
</feature>
<evidence type="ECO:0000256" key="2">
    <source>
        <dbReference type="ARBA" id="ARBA00009085"/>
    </source>
</evidence>
<comment type="catalytic activity">
    <reaction evidence="1 5">
        <text>Thiol-dependent hydrolysis of ester, thioester, amide, peptide and isopeptide bonds formed by the C-terminal Gly of ubiquitin (a 76-residue protein attached to proteins as an intracellular targeting signal).</text>
        <dbReference type="EC" id="3.4.19.12"/>
    </reaction>
</comment>
<dbReference type="InterPro" id="IPR018200">
    <property type="entry name" value="USP_CS"/>
</dbReference>
<feature type="domain" description="USP" evidence="7">
    <location>
        <begin position="40"/>
        <end position="441"/>
    </location>
</feature>
<keyword evidence="5" id="KW-0788">Thiol protease</keyword>
<feature type="compositionally biased region" description="Polar residues" evidence="6">
    <location>
        <begin position="7"/>
        <end position="17"/>
    </location>
</feature>
<dbReference type="AlphaFoldDB" id="A0A8H5BJ37"/>
<dbReference type="PROSITE" id="PS00973">
    <property type="entry name" value="USP_2"/>
    <property type="match status" value="1"/>
</dbReference>
<evidence type="ECO:0000313" key="8">
    <source>
        <dbReference type="EMBL" id="KAF5323423.1"/>
    </source>
</evidence>
<dbReference type="InterPro" id="IPR050164">
    <property type="entry name" value="Peptidase_C19"/>
</dbReference>
<comment type="caution">
    <text evidence="8">The sequence shown here is derived from an EMBL/GenBank/DDBJ whole genome shotgun (WGS) entry which is preliminary data.</text>
</comment>
<gene>
    <name evidence="8" type="ORF">D9611_005543</name>
</gene>
<dbReference type="EC" id="3.4.19.12" evidence="5"/>
<feature type="compositionally biased region" description="Basic and acidic residues" evidence="6">
    <location>
        <begin position="641"/>
        <end position="652"/>
    </location>
</feature>
<dbReference type="CDD" id="cd02663">
    <property type="entry name" value="Peptidase_C19G"/>
    <property type="match status" value="1"/>
</dbReference>
<feature type="region of interest" description="Disordered" evidence="6">
    <location>
        <begin position="80"/>
        <end position="137"/>
    </location>
</feature>
<protein>
    <recommendedName>
        <fullName evidence="5">Ubiquitin carboxyl-terminal hydrolase</fullName>
        <ecNumber evidence="5">3.4.19.12</ecNumber>
    </recommendedName>
</protein>